<keyword evidence="2" id="KW-0813">Transport</keyword>
<evidence type="ECO:0000259" key="7">
    <source>
        <dbReference type="PROSITE" id="PS51352"/>
    </source>
</evidence>
<dbReference type="Gene3D" id="3.40.30.10">
    <property type="entry name" value="Glutaredoxin"/>
    <property type="match status" value="1"/>
</dbReference>
<dbReference type="PANTHER" id="PTHR45663:SF11">
    <property type="entry name" value="GEO12009P1"/>
    <property type="match status" value="1"/>
</dbReference>
<gene>
    <name evidence="8" type="ORF">GCM10010840_35180</name>
</gene>
<keyword evidence="5" id="KW-0676">Redox-active center</keyword>
<organism evidence="8 9">
    <name type="scientific">Deinococcus aerolatus</name>
    <dbReference type="NCBI Taxonomy" id="522487"/>
    <lineage>
        <taxon>Bacteria</taxon>
        <taxon>Thermotogati</taxon>
        <taxon>Deinococcota</taxon>
        <taxon>Deinococci</taxon>
        <taxon>Deinococcales</taxon>
        <taxon>Deinococcaceae</taxon>
        <taxon>Deinococcus</taxon>
    </lineage>
</organism>
<proteinExistence type="inferred from homology"/>
<keyword evidence="4" id="KW-1015">Disulfide bond</keyword>
<dbReference type="PRINTS" id="PR00421">
    <property type="entry name" value="THIOREDOXIN"/>
</dbReference>
<reference evidence="9" key="1">
    <citation type="journal article" date="2019" name="Int. J. Syst. Evol. Microbiol.">
        <title>The Global Catalogue of Microorganisms (GCM) 10K type strain sequencing project: providing services to taxonomists for standard genome sequencing and annotation.</title>
        <authorList>
            <consortium name="The Broad Institute Genomics Platform"/>
            <consortium name="The Broad Institute Genome Sequencing Center for Infectious Disease"/>
            <person name="Wu L."/>
            <person name="Ma J."/>
        </authorList>
    </citation>
    <scope>NUCLEOTIDE SEQUENCE [LARGE SCALE GENOMIC DNA]</scope>
    <source>
        <strain evidence="9">JCM 15442</strain>
    </source>
</reference>
<evidence type="ECO:0000256" key="4">
    <source>
        <dbReference type="ARBA" id="ARBA00023157"/>
    </source>
</evidence>
<dbReference type="SUPFAM" id="SSF52833">
    <property type="entry name" value="Thioredoxin-like"/>
    <property type="match status" value="1"/>
</dbReference>
<sequence>MNDVLLCPVCHSKNRVRQVPGGQVPVCARCQAALPWLHDGTDATFADDIQASVPVLVDFWAPWCGPCRVMGPVLEEIAREQAGKIRVVKVNVDENPRSAGQFEIRSIPTLLLFHGGKQVDSMVGVVQKPALLQRLAAYV</sequence>
<evidence type="ECO:0000256" key="3">
    <source>
        <dbReference type="ARBA" id="ARBA00022982"/>
    </source>
</evidence>
<dbReference type="CDD" id="cd02947">
    <property type="entry name" value="TRX_family"/>
    <property type="match status" value="1"/>
</dbReference>
<protein>
    <recommendedName>
        <fullName evidence="6">Thioredoxin</fullName>
    </recommendedName>
</protein>
<comment type="similarity">
    <text evidence="1">Belongs to the thioredoxin family.</text>
</comment>
<comment type="caution">
    <text evidence="8">The sequence shown here is derived from an EMBL/GenBank/DDBJ whole genome shotgun (WGS) entry which is preliminary data.</text>
</comment>
<keyword evidence="9" id="KW-1185">Reference proteome</keyword>
<evidence type="ECO:0000256" key="2">
    <source>
        <dbReference type="ARBA" id="ARBA00022448"/>
    </source>
</evidence>
<name>A0ABQ2GFK2_9DEIO</name>
<dbReference type="RefSeq" id="WP_188974247.1">
    <property type="nucleotide sequence ID" value="NZ_BMOL01000031.1"/>
</dbReference>
<evidence type="ECO:0000313" key="8">
    <source>
        <dbReference type="EMBL" id="GGL94115.1"/>
    </source>
</evidence>
<dbReference type="PANTHER" id="PTHR45663">
    <property type="entry name" value="GEO12009P1"/>
    <property type="match status" value="1"/>
</dbReference>
<dbReference type="InterPro" id="IPR036249">
    <property type="entry name" value="Thioredoxin-like_sf"/>
</dbReference>
<feature type="domain" description="Thioredoxin" evidence="7">
    <location>
        <begin position="18"/>
        <end position="139"/>
    </location>
</feature>
<evidence type="ECO:0000256" key="5">
    <source>
        <dbReference type="ARBA" id="ARBA00023284"/>
    </source>
</evidence>
<evidence type="ECO:0000256" key="6">
    <source>
        <dbReference type="NCBIfam" id="TIGR01068"/>
    </source>
</evidence>
<dbReference type="Pfam" id="PF00085">
    <property type="entry name" value="Thioredoxin"/>
    <property type="match status" value="1"/>
</dbReference>
<dbReference type="PROSITE" id="PS00194">
    <property type="entry name" value="THIOREDOXIN_1"/>
    <property type="match status" value="1"/>
</dbReference>
<dbReference type="NCBIfam" id="TIGR01068">
    <property type="entry name" value="thioredoxin"/>
    <property type="match status" value="1"/>
</dbReference>
<dbReference type="Proteomes" id="UP000639973">
    <property type="component" value="Unassembled WGS sequence"/>
</dbReference>
<keyword evidence="3" id="KW-0249">Electron transport</keyword>
<evidence type="ECO:0000256" key="1">
    <source>
        <dbReference type="ARBA" id="ARBA00008987"/>
    </source>
</evidence>
<dbReference type="InterPro" id="IPR017937">
    <property type="entry name" value="Thioredoxin_CS"/>
</dbReference>
<accession>A0ABQ2GFK2</accession>
<dbReference type="InterPro" id="IPR005746">
    <property type="entry name" value="Thioredoxin"/>
</dbReference>
<dbReference type="EMBL" id="BMOL01000031">
    <property type="protein sequence ID" value="GGL94115.1"/>
    <property type="molecule type" value="Genomic_DNA"/>
</dbReference>
<dbReference type="PROSITE" id="PS51352">
    <property type="entry name" value="THIOREDOXIN_2"/>
    <property type="match status" value="1"/>
</dbReference>
<dbReference type="InterPro" id="IPR013766">
    <property type="entry name" value="Thioredoxin_domain"/>
</dbReference>
<evidence type="ECO:0000313" key="9">
    <source>
        <dbReference type="Proteomes" id="UP000639973"/>
    </source>
</evidence>